<reference evidence="2 3" key="1">
    <citation type="journal article" date="2014" name="Am. J. Bot.">
        <title>Genome assembly and annotation for red clover (Trifolium pratense; Fabaceae).</title>
        <authorList>
            <person name="Istvanek J."/>
            <person name="Jaros M."/>
            <person name="Krenek A."/>
            <person name="Repkova J."/>
        </authorList>
    </citation>
    <scope>NUCLEOTIDE SEQUENCE [LARGE SCALE GENOMIC DNA]</scope>
    <source>
        <strain evidence="3">cv. Tatra</strain>
        <tissue evidence="2">Young leaves</tissue>
    </source>
</reference>
<feature type="compositionally biased region" description="Basic and acidic residues" evidence="1">
    <location>
        <begin position="13"/>
        <end position="43"/>
    </location>
</feature>
<protein>
    <submittedName>
        <fullName evidence="2">Gag-pol polyprotein</fullName>
    </submittedName>
</protein>
<dbReference type="PANTHER" id="PTHR33240">
    <property type="entry name" value="OS08G0508500 PROTEIN"/>
    <property type="match status" value="1"/>
</dbReference>
<evidence type="ECO:0000313" key="2">
    <source>
        <dbReference type="EMBL" id="PNY05677.1"/>
    </source>
</evidence>
<proteinExistence type="predicted"/>
<comment type="caution">
    <text evidence="2">The sequence shown here is derived from an EMBL/GenBank/DDBJ whole genome shotgun (WGS) entry which is preliminary data.</text>
</comment>
<gene>
    <name evidence="2" type="ORF">L195_g002132</name>
</gene>
<name>A0A2K3NRM9_TRIPR</name>
<accession>A0A2K3NRM9</accession>
<organism evidence="2 3">
    <name type="scientific">Trifolium pratense</name>
    <name type="common">Red clover</name>
    <dbReference type="NCBI Taxonomy" id="57577"/>
    <lineage>
        <taxon>Eukaryota</taxon>
        <taxon>Viridiplantae</taxon>
        <taxon>Streptophyta</taxon>
        <taxon>Embryophyta</taxon>
        <taxon>Tracheophyta</taxon>
        <taxon>Spermatophyta</taxon>
        <taxon>Magnoliopsida</taxon>
        <taxon>eudicotyledons</taxon>
        <taxon>Gunneridae</taxon>
        <taxon>Pentapetalae</taxon>
        <taxon>rosids</taxon>
        <taxon>fabids</taxon>
        <taxon>Fabales</taxon>
        <taxon>Fabaceae</taxon>
        <taxon>Papilionoideae</taxon>
        <taxon>50 kb inversion clade</taxon>
        <taxon>NPAAA clade</taxon>
        <taxon>Hologalegina</taxon>
        <taxon>IRL clade</taxon>
        <taxon>Trifolieae</taxon>
        <taxon>Trifolium</taxon>
    </lineage>
</organism>
<dbReference type="EMBL" id="ASHM01000918">
    <property type="protein sequence ID" value="PNY05677.1"/>
    <property type="molecule type" value="Genomic_DNA"/>
</dbReference>
<evidence type="ECO:0000313" key="3">
    <source>
        <dbReference type="Proteomes" id="UP000236291"/>
    </source>
</evidence>
<reference evidence="2 3" key="2">
    <citation type="journal article" date="2017" name="Front. Plant Sci.">
        <title>Gene Classification and Mining of Molecular Markers Useful in Red Clover (Trifolium pratense) Breeding.</title>
        <authorList>
            <person name="Istvanek J."/>
            <person name="Dluhosova J."/>
            <person name="Dluhos P."/>
            <person name="Patkova L."/>
            <person name="Nedelnik J."/>
            <person name="Repkova J."/>
        </authorList>
    </citation>
    <scope>NUCLEOTIDE SEQUENCE [LARGE SCALE GENOMIC DNA]</scope>
    <source>
        <strain evidence="3">cv. Tatra</strain>
        <tissue evidence="2">Young leaves</tissue>
    </source>
</reference>
<dbReference type="PANTHER" id="PTHR33240:SF8">
    <property type="entry name" value="OS03G0439900 PROTEIN"/>
    <property type="match status" value="1"/>
</dbReference>
<dbReference type="Proteomes" id="UP000236291">
    <property type="component" value="Unassembled WGS sequence"/>
</dbReference>
<feature type="region of interest" description="Disordered" evidence="1">
    <location>
        <begin position="13"/>
        <end position="67"/>
    </location>
</feature>
<evidence type="ECO:0000256" key="1">
    <source>
        <dbReference type="SAM" id="MobiDB-lite"/>
    </source>
</evidence>
<sequence>MQEINKIAECYIKGEESNAEKRQSDAKEKEYVNRHGKAPDHQRQMYGGQQEASWQRRQGKPYYQPPRREVKDYPTFREYTPLNKTKVHVLKEILAAGLANLPPTREKGTLMGSDGDSWVLIDFGSSADIMYWEAFKAMQLAEEQLQPYMGTLVGFSREQVDVMGYASLLTTFGDKDNAKTIKVRYLVVKTPFTSYKIIIGRPTFNVLGVVVSTLYLSMKCPLDNGGVGIVRGDQLLAKRCYESSLKIRHRTSNSGSTPQQKQTPRQGIINVIEIADMDPWEEFQDKRVSPIEELEQVQIGEEPHQTTNLGTALSHTERENIMKILKKNVDLFAWKPSDMSGIDESVITHKLSISPSIKPGELR</sequence>
<dbReference type="AlphaFoldDB" id="A0A2K3NRM9"/>